<keyword evidence="1" id="KW-0732">Signal</keyword>
<dbReference type="EMBL" id="PGEX01000001">
    <property type="protein sequence ID" value="PJJ40194.1"/>
    <property type="molecule type" value="Genomic_DNA"/>
</dbReference>
<keyword evidence="3" id="KW-1185">Reference proteome</keyword>
<feature type="chain" id="PRO_5014889700" description="Outer membrane protein beta-barrel domain-containing protein" evidence="1">
    <location>
        <begin position="17"/>
        <end position="248"/>
    </location>
</feature>
<evidence type="ECO:0000313" key="2">
    <source>
        <dbReference type="EMBL" id="PJJ40194.1"/>
    </source>
</evidence>
<evidence type="ECO:0000256" key="1">
    <source>
        <dbReference type="SAM" id="SignalP"/>
    </source>
</evidence>
<organism evidence="2 3">
    <name type="scientific">Hallerella succinigenes</name>
    <dbReference type="NCBI Taxonomy" id="1896222"/>
    <lineage>
        <taxon>Bacteria</taxon>
        <taxon>Pseudomonadati</taxon>
        <taxon>Fibrobacterota</taxon>
        <taxon>Fibrobacteria</taxon>
        <taxon>Fibrobacterales</taxon>
        <taxon>Fibrobacteraceae</taxon>
        <taxon>Hallerella</taxon>
    </lineage>
</organism>
<feature type="signal peptide" evidence="1">
    <location>
        <begin position="1"/>
        <end position="16"/>
    </location>
</feature>
<dbReference type="RefSeq" id="WP_100424310.1">
    <property type="nucleotide sequence ID" value="NZ_PGEX01000001.1"/>
</dbReference>
<gene>
    <name evidence="2" type="ORF">BGX16_0107</name>
</gene>
<comment type="caution">
    <text evidence="2">The sequence shown here is derived from an EMBL/GenBank/DDBJ whole genome shotgun (WGS) entry which is preliminary data.</text>
</comment>
<dbReference type="OrthoDB" id="9896223at2"/>
<sequence>MKWVWFCLFFAISAWAAEGDTVYIDVVKRDTVYIDVPQKIDTVYYDPAEDIPKEGSSSSTNASLHTVYLHYDLGSLLATAVCESPILVAQVEFALGRHHSLMVPASFLKISPNSKFVSSFDSDDYSGSVYQFTLGLAYRYYTTEKKFAGYWNLEAQYVQRHADYAHEAYNYYGEQNEFYGSDDATYRGLQLAIRKGWTTRGSVNLGIEFGLAYNFVEDFQYAILDDSMLYMTDDLQLELRLNLGMGAF</sequence>
<evidence type="ECO:0000313" key="3">
    <source>
        <dbReference type="Proteomes" id="UP000231134"/>
    </source>
</evidence>
<accession>A0A2M9A3B3</accession>
<evidence type="ECO:0008006" key="4">
    <source>
        <dbReference type="Google" id="ProtNLM"/>
    </source>
</evidence>
<protein>
    <recommendedName>
        <fullName evidence="4">Outer membrane protein beta-barrel domain-containing protein</fullName>
    </recommendedName>
</protein>
<reference evidence="2 3" key="1">
    <citation type="submission" date="2017-11" db="EMBL/GenBank/DDBJ databases">
        <title>Animal gut microbial communities from fecal samples from Wisconsin, USA.</title>
        <authorList>
            <person name="Neumann A."/>
        </authorList>
    </citation>
    <scope>NUCLEOTIDE SEQUENCE [LARGE SCALE GENOMIC DNA]</scope>
    <source>
        <strain evidence="2 3">UWS3</strain>
    </source>
</reference>
<proteinExistence type="predicted"/>
<name>A0A2M9A3B3_9BACT</name>
<dbReference type="Proteomes" id="UP000231134">
    <property type="component" value="Unassembled WGS sequence"/>
</dbReference>
<dbReference type="AlphaFoldDB" id="A0A2M9A3B3"/>